<protein>
    <recommendedName>
        <fullName evidence="1">Reverse transcriptase zinc-binding domain-containing protein</fullName>
    </recommendedName>
</protein>
<dbReference type="Proteomes" id="UP000489600">
    <property type="component" value="Unassembled WGS sequence"/>
</dbReference>
<reference evidence="2" key="1">
    <citation type="submission" date="2019-07" db="EMBL/GenBank/DDBJ databases">
        <authorList>
            <person name="Dittberner H."/>
        </authorList>
    </citation>
    <scope>NUCLEOTIDE SEQUENCE [LARGE SCALE GENOMIC DNA]</scope>
</reference>
<feature type="domain" description="Reverse transcriptase zinc-binding" evidence="1">
    <location>
        <begin position="64"/>
        <end position="156"/>
    </location>
</feature>
<accession>A0A565AT67</accession>
<dbReference type="AlphaFoldDB" id="A0A565AT67"/>
<gene>
    <name evidence="2" type="ORF">ANE_LOCUS2263</name>
</gene>
<evidence type="ECO:0000259" key="1">
    <source>
        <dbReference type="Pfam" id="PF13966"/>
    </source>
</evidence>
<dbReference type="OrthoDB" id="1745633at2759"/>
<comment type="caution">
    <text evidence="2">The sequence shown here is derived from an EMBL/GenBank/DDBJ whole genome shotgun (WGS) entry which is preliminary data.</text>
</comment>
<dbReference type="EMBL" id="CABITT030000001">
    <property type="protein sequence ID" value="VVA91818.1"/>
    <property type="molecule type" value="Genomic_DNA"/>
</dbReference>
<dbReference type="Pfam" id="PF13966">
    <property type="entry name" value="zf-RVT"/>
    <property type="match status" value="1"/>
</dbReference>
<sequence>MGHAPFETNDLTVVDPFQHNTSEWGKGKIEAVLPLYDPDIMSIKPSQIGAPDKLVWLRKSTGDYTTKTGYFTSLEEQKTEEDLRRTTGIDWITDVWKQNVSPKLKLFLWKVANKALPVGERLVTRHILVDPLCKCCGEVESINHMFFQCDFSQRVWRGAPFSTDTESGTWMEYEAAWEKIKTKLCLPPTGLVKGPLSP</sequence>
<evidence type="ECO:0000313" key="3">
    <source>
        <dbReference type="Proteomes" id="UP000489600"/>
    </source>
</evidence>
<organism evidence="2 3">
    <name type="scientific">Arabis nemorensis</name>
    <dbReference type="NCBI Taxonomy" id="586526"/>
    <lineage>
        <taxon>Eukaryota</taxon>
        <taxon>Viridiplantae</taxon>
        <taxon>Streptophyta</taxon>
        <taxon>Embryophyta</taxon>
        <taxon>Tracheophyta</taxon>
        <taxon>Spermatophyta</taxon>
        <taxon>Magnoliopsida</taxon>
        <taxon>eudicotyledons</taxon>
        <taxon>Gunneridae</taxon>
        <taxon>Pentapetalae</taxon>
        <taxon>rosids</taxon>
        <taxon>malvids</taxon>
        <taxon>Brassicales</taxon>
        <taxon>Brassicaceae</taxon>
        <taxon>Arabideae</taxon>
        <taxon>Arabis</taxon>
    </lineage>
</organism>
<keyword evidence="3" id="KW-1185">Reference proteome</keyword>
<proteinExistence type="predicted"/>
<name>A0A565AT67_9BRAS</name>
<evidence type="ECO:0000313" key="2">
    <source>
        <dbReference type="EMBL" id="VVA91818.1"/>
    </source>
</evidence>
<dbReference type="InterPro" id="IPR026960">
    <property type="entry name" value="RVT-Znf"/>
</dbReference>